<gene>
    <name evidence="1" type="ORF">V1478_017705</name>
</gene>
<reference evidence="1 2" key="1">
    <citation type="journal article" date="2024" name="Ann. Entomol. Soc. Am.">
        <title>Genomic analyses of the southern and eastern yellowjacket wasps (Hymenoptera: Vespidae) reveal evolutionary signatures of social life.</title>
        <authorList>
            <person name="Catto M.A."/>
            <person name="Caine P.B."/>
            <person name="Orr S.E."/>
            <person name="Hunt B.G."/>
            <person name="Goodisman M.A.D."/>
        </authorList>
    </citation>
    <scope>NUCLEOTIDE SEQUENCE [LARGE SCALE GENOMIC DNA]</scope>
    <source>
        <strain evidence="1">233</strain>
        <tissue evidence="1">Head and thorax</tissue>
    </source>
</reference>
<keyword evidence="2" id="KW-1185">Reference proteome</keyword>
<name>A0ABD1ZYY3_VESSQ</name>
<organism evidence="1 2">
    <name type="scientific">Vespula squamosa</name>
    <name type="common">Southern yellow jacket</name>
    <name type="synonym">Wasp</name>
    <dbReference type="NCBI Taxonomy" id="30214"/>
    <lineage>
        <taxon>Eukaryota</taxon>
        <taxon>Metazoa</taxon>
        <taxon>Ecdysozoa</taxon>
        <taxon>Arthropoda</taxon>
        <taxon>Hexapoda</taxon>
        <taxon>Insecta</taxon>
        <taxon>Pterygota</taxon>
        <taxon>Neoptera</taxon>
        <taxon>Endopterygota</taxon>
        <taxon>Hymenoptera</taxon>
        <taxon>Apocrita</taxon>
        <taxon>Aculeata</taxon>
        <taxon>Vespoidea</taxon>
        <taxon>Vespidae</taxon>
        <taxon>Vespinae</taxon>
        <taxon>Vespula</taxon>
    </lineage>
</organism>
<evidence type="ECO:0000313" key="1">
    <source>
        <dbReference type="EMBL" id="KAL2712750.1"/>
    </source>
</evidence>
<accession>A0ABD1ZYY3</accession>
<proteinExistence type="predicted"/>
<dbReference type="EMBL" id="JAUDFV010000165">
    <property type="protein sequence ID" value="KAL2712750.1"/>
    <property type="molecule type" value="Genomic_DNA"/>
</dbReference>
<comment type="caution">
    <text evidence="1">The sequence shown here is derived from an EMBL/GenBank/DDBJ whole genome shotgun (WGS) entry which is preliminary data.</text>
</comment>
<evidence type="ECO:0000313" key="2">
    <source>
        <dbReference type="Proteomes" id="UP001607302"/>
    </source>
</evidence>
<dbReference type="Proteomes" id="UP001607302">
    <property type="component" value="Unassembled WGS sequence"/>
</dbReference>
<sequence>MVVGKLFTKLMQTLPSWEVTKYYGKVCICQLKCIKYKMQTSKTWFNFKCKFMPYSLRKELKCKENHQKNEILPLSQNISLKLGEAKEAVKSKKDCSN</sequence>
<protein>
    <submittedName>
        <fullName evidence="1">Uncharacterized protein</fullName>
    </submittedName>
</protein>
<dbReference type="AlphaFoldDB" id="A0ABD1ZYY3"/>